<accession>A0A1F4UYU1</accession>
<gene>
    <name evidence="1" type="ORF">A2W32_04280</name>
</gene>
<evidence type="ECO:0000313" key="1">
    <source>
        <dbReference type="EMBL" id="OGC49383.1"/>
    </source>
</evidence>
<proteinExistence type="predicted"/>
<dbReference type="STRING" id="1802610.A2W32_04280"/>
<name>A0A1F4UYU1_UNCKA</name>
<dbReference type="AlphaFoldDB" id="A0A1F4UYU1"/>
<dbReference type="Proteomes" id="UP000177371">
    <property type="component" value="Unassembled WGS sequence"/>
</dbReference>
<reference evidence="1 2" key="1">
    <citation type="journal article" date="2016" name="Nat. Commun.">
        <title>Thousands of microbial genomes shed light on interconnected biogeochemical processes in an aquifer system.</title>
        <authorList>
            <person name="Anantharaman K."/>
            <person name="Brown C.T."/>
            <person name="Hug L.A."/>
            <person name="Sharon I."/>
            <person name="Castelle C.J."/>
            <person name="Probst A.J."/>
            <person name="Thomas B.C."/>
            <person name="Singh A."/>
            <person name="Wilkins M.J."/>
            <person name="Karaoz U."/>
            <person name="Brodie E.L."/>
            <person name="Williams K.H."/>
            <person name="Hubbard S.S."/>
            <person name="Banfield J.F."/>
        </authorList>
    </citation>
    <scope>NUCLEOTIDE SEQUENCE [LARGE SCALE GENOMIC DNA]</scope>
</reference>
<evidence type="ECO:0000313" key="2">
    <source>
        <dbReference type="Proteomes" id="UP000177371"/>
    </source>
</evidence>
<comment type="caution">
    <text evidence="1">The sequence shown here is derived from an EMBL/GenBank/DDBJ whole genome shotgun (WGS) entry which is preliminary data.</text>
</comment>
<sequence>MFIILQIINFFCCLLEYFYFNNISIELSKASGIPLRGTKIKNSNLRLKSAGEPSQTVSQTFLFLIGGGRGTYLELFSNKISYCISKYFEVIMQT</sequence>
<protein>
    <submittedName>
        <fullName evidence="1">Uncharacterized protein</fullName>
    </submittedName>
</protein>
<organism evidence="1 2">
    <name type="scientific">candidate division WWE3 bacterium RBG_16_37_10</name>
    <dbReference type="NCBI Taxonomy" id="1802610"/>
    <lineage>
        <taxon>Bacteria</taxon>
        <taxon>Katanobacteria</taxon>
    </lineage>
</organism>
<dbReference type="EMBL" id="MEUT01000051">
    <property type="protein sequence ID" value="OGC49383.1"/>
    <property type="molecule type" value="Genomic_DNA"/>
</dbReference>